<dbReference type="PANTHER" id="PTHR30189">
    <property type="entry name" value="LPS-ASSEMBLY PROTEIN"/>
    <property type="match status" value="1"/>
</dbReference>
<dbReference type="GO" id="GO:1990351">
    <property type="term" value="C:transporter complex"/>
    <property type="evidence" value="ECO:0007669"/>
    <property type="project" value="TreeGrafter"/>
</dbReference>
<feature type="domain" description="LptD C-terminal" evidence="6">
    <location>
        <begin position="401"/>
        <end position="819"/>
    </location>
</feature>
<dbReference type="Gene3D" id="2.60.450.10">
    <property type="entry name" value="Lipopolysaccharide (LPS) transport protein A like domain"/>
    <property type="match status" value="1"/>
</dbReference>
<dbReference type="InterPro" id="IPR007543">
    <property type="entry name" value="LptD_C"/>
</dbReference>
<proteinExistence type="inferred from homology"/>
<reference evidence="7" key="1">
    <citation type="journal article" date="2015" name="Nature">
        <title>Complex archaea that bridge the gap between prokaryotes and eukaryotes.</title>
        <authorList>
            <person name="Spang A."/>
            <person name="Saw J.H."/>
            <person name="Jorgensen S.L."/>
            <person name="Zaremba-Niedzwiedzka K."/>
            <person name="Martijn J."/>
            <person name="Lind A.E."/>
            <person name="van Eijk R."/>
            <person name="Schleper C."/>
            <person name="Guy L."/>
            <person name="Ettema T.J."/>
        </authorList>
    </citation>
    <scope>NUCLEOTIDE SEQUENCE</scope>
</reference>
<feature type="region of interest" description="Disordered" evidence="4">
    <location>
        <begin position="63"/>
        <end position="88"/>
    </location>
</feature>
<feature type="domain" description="Organic solvent tolerance-like N-terminal" evidence="5">
    <location>
        <begin position="165"/>
        <end position="296"/>
    </location>
</feature>
<evidence type="ECO:0000259" key="5">
    <source>
        <dbReference type="Pfam" id="PF03968"/>
    </source>
</evidence>
<evidence type="ECO:0000256" key="3">
    <source>
        <dbReference type="ARBA" id="ARBA00023237"/>
    </source>
</evidence>
<protein>
    <recommendedName>
        <fullName evidence="8">LPS-assembly protein LptD</fullName>
    </recommendedName>
</protein>
<name>A0A0F9VSL3_9ZZZZ</name>
<dbReference type="Pfam" id="PF03968">
    <property type="entry name" value="LptD_N"/>
    <property type="match status" value="1"/>
</dbReference>
<evidence type="ECO:0008006" key="8">
    <source>
        <dbReference type="Google" id="ProtNLM"/>
    </source>
</evidence>
<keyword evidence="1" id="KW-0732">Signal</keyword>
<feature type="region of interest" description="Disordered" evidence="4">
    <location>
        <begin position="1"/>
        <end position="22"/>
    </location>
</feature>
<sequence length="911" mass="101908">MQIAISSHKAREHAPTGSPDNYIMAYRTPPFRSSFPMLLASSLLLAQPISAVAAEQVRCSASGTSWSCEPMQPRGELPPRPPQTTPAPAPVSNAPVGIAAPAVTAAAVTAPRVNEFSQLDWVPREQLTSEQQAAIAPYCGGTYVEPERSGRDDETPFDQLPVQASADSSRFEQGSQTGVLEGDVLLRQGRLQASADQASFDQTNSSAQLKGNVRLRDQGVLVLGDQASMRIDNGETRIDNVQYVVHEAGARGDAEKLLRRDDAVIVMTNGSYTTCEPGQNTWSLHSKDIELDREKGWGEAKHVTLKVKDVPVFYTPYIYFPLDDRRHTGLLPPSFSHSTDNGTEIETPYYINIAPDYDATIYPRYMSERGMQLEGEFRYLKPDNAGSVSAAYLNDTKYDENRWLYGWQHQGGLSSRWSTEVDYTDISDPFYFQDLNSALDVRSDTYVDQRAGVTYRGDGWRFNAAVHGYELATITSLTPYERLPQLRLDGADWLGNSGLRFGYKAEYTYFDRDLDSGFITGQDGIQFDSLGNPILTPDENLVGLQRATGHRVSVSPSLSYPWRNNWAFVTPSVRTQSTYYDLDFDSQTDGFDYAGANTTPSSTIPVASLDGGLYFDRQTNWFGNSLRQTLEPRAFYLYAPDEDQNDQPLFDTNENTFSYNSLFRDDRFSGNDRVGDANQLSLGVTSRALENDGSERARGSFGQVFYFRDRNVQLLEPDGTAPEADTSSSSAYAGELMYKVSDAWRLNADALWDPDDSANDAGSLMANYQPEPRKILNMGYRYRNNINTFNALTGSFDRDADQRIDQSDMSFMWPLGPQWSVIGRWQHDFAEDRTLEAFGGLEYDSCCWKLRVVNRYWVDYNEFESVAQDETNRGIFLQIVLKGLGSVTGNDVDSLLDDGIPGYRERENNAL</sequence>
<dbReference type="AlphaFoldDB" id="A0A0F9VSL3"/>
<evidence type="ECO:0000259" key="6">
    <source>
        <dbReference type="Pfam" id="PF04453"/>
    </source>
</evidence>
<dbReference type="InterPro" id="IPR005653">
    <property type="entry name" value="OstA-like_N"/>
</dbReference>
<dbReference type="GO" id="GO:0009279">
    <property type="term" value="C:cell outer membrane"/>
    <property type="evidence" value="ECO:0007669"/>
    <property type="project" value="InterPro"/>
</dbReference>
<organism evidence="7">
    <name type="scientific">marine sediment metagenome</name>
    <dbReference type="NCBI Taxonomy" id="412755"/>
    <lineage>
        <taxon>unclassified sequences</taxon>
        <taxon>metagenomes</taxon>
        <taxon>ecological metagenomes</taxon>
    </lineage>
</organism>
<evidence type="ECO:0000256" key="4">
    <source>
        <dbReference type="SAM" id="MobiDB-lite"/>
    </source>
</evidence>
<evidence type="ECO:0000256" key="1">
    <source>
        <dbReference type="ARBA" id="ARBA00022729"/>
    </source>
</evidence>
<keyword evidence="3" id="KW-0998">Cell outer membrane</keyword>
<gene>
    <name evidence="7" type="ORF">LCGC14_0048010</name>
</gene>
<comment type="caution">
    <text evidence="7">The sequence shown here is derived from an EMBL/GenBank/DDBJ whole genome shotgun (WGS) entry which is preliminary data.</text>
</comment>
<dbReference type="GO" id="GO:0015920">
    <property type="term" value="P:lipopolysaccharide transport"/>
    <property type="evidence" value="ECO:0007669"/>
    <property type="project" value="InterPro"/>
</dbReference>
<dbReference type="HAMAP" id="MF_01411">
    <property type="entry name" value="LPS_assembly_LptD"/>
    <property type="match status" value="1"/>
</dbReference>
<dbReference type="Pfam" id="PF04453">
    <property type="entry name" value="LptD"/>
    <property type="match status" value="1"/>
</dbReference>
<evidence type="ECO:0000313" key="7">
    <source>
        <dbReference type="EMBL" id="KKO08106.1"/>
    </source>
</evidence>
<feature type="compositionally biased region" description="Pro residues" evidence="4">
    <location>
        <begin position="76"/>
        <end position="88"/>
    </location>
</feature>
<dbReference type="PANTHER" id="PTHR30189:SF1">
    <property type="entry name" value="LPS-ASSEMBLY PROTEIN LPTD"/>
    <property type="match status" value="1"/>
</dbReference>
<accession>A0A0F9VSL3</accession>
<dbReference type="InterPro" id="IPR050218">
    <property type="entry name" value="LptD"/>
</dbReference>
<dbReference type="EMBL" id="LAZR01000010">
    <property type="protein sequence ID" value="KKO08106.1"/>
    <property type="molecule type" value="Genomic_DNA"/>
</dbReference>
<dbReference type="GO" id="GO:0043165">
    <property type="term" value="P:Gram-negative-bacterium-type cell outer membrane assembly"/>
    <property type="evidence" value="ECO:0007669"/>
    <property type="project" value="InterPro"/>
</dbReference>
<dbReference type="InterPro" id="IPR020889">
    <property type="entry name" value="LipoPS_assembly_LptD"/>
</dbReference>
<evidence type="ECO:0000256" key="2">
    <source>
        <dbReference type="ARBA" id="ARBA00023136"/>
    </source>
</evidence>
<keyword evidence="2" id="KW-0472">Membrane</keyword>